<dbReference type="SUPFAM" id="SSF103473">
    <property type="entry name" value="MFS general substrate transporter"/>
    <property type="match status" value="1"/>
</dbReference>
<feature type="transmembrane region" description="Helical" evidence="7">
    <location>
        <begin position="346"/>
        <end position="370"/>
    </location>
</feature>
<comment type="caution">
    <text evidence="8">The sequence shown here is derived from an EMBL/GenBank/DDBJ whole genome shotgun (WGS) entry which is preliminary data.</text>
</comment>
<evidence type="ECO:0000256" key="6">
    <source>
        <dbReference type="ARBA" id="ARBA00023136"/>
    </source>
</evidence>
<feature type="transmembrane region" description="Helical" evidence="7">
    <location>
        <begin position="167"/>
        <end position="185"/>
    </location>
</feature>
<protein>
    <submittedName>
        <fullName evidence="8">MFS transporter</fullName>
    </submittedName>
</protein>
<dbReference type="CDD" id="cd06173">
    <property type="entry name" value="MFS_MefA_like"/>
    <property type="match status" value="1"/>
</dbReference>
<feature type="transmembrane region" description="Helical" evidence="7">
    <location>
        <begin position="284"/>
        <end position="303"/>
    </location>
</feature>
<name>A0ABW5FRG1_9PSEU</name>
<accession>A0ABW5FRG1</accession>
<keyword evidence="5 7" id="KW-1133">Transmembrane helix</keyword>
<dbReference type="InterPro" id="IPR010290">
    <property type="entry name" value="TM_effector"/>
</dbReference>
<organism evidence="8 9">
    <name type="scientific">Amycolatopsis pigmentata</name>
    <dbReference type="NCBI Taxonomy" id="450801"/>
    <lineage>
        <taxon>Bacteria</taxon>
        <taxon>Bacillati</taxon>
        <taxon>Actinomycetota</taxon>
        <taxon>Actinomycetes</taxon>
        <taxon>Pseudonocardiales</taxon>
        <taxon>Pseudonocardiaceae</taxon>
        <taxon>Amycolatopsis</taxon>
    </lineage>
</organism>
<comment type="subcellular location">
    <subcellularLocation>
        <location evidence="1">Cell membrane</location>
        <topology evidence="1">Multi-pass membrane protein</topology>
    </subcellularLocation>
</comment>
<sequence>MNLLRERAFARLWTASLLAETAEWMLQVALPVFIFQVTGSAASTAFTMVAGLVPMVVFSPLTGVLADRWDRRKLLCGVAFGQALVSLPLLAVGKTGPLAVVYVVMVAQAALASLYEPVRNALVPSLAGEDRLTAANGLMGMNSSVARLAGSSLGGAVLGFGGLGELVVLYLVLLAVAGMLLVARLGDSAGKAGGKALSDSPWRGWLDGFADIRRDRRLRVVWSALMPMSVGQGMFVVLFVVFVTRTLGGGDAEVGLLRGVQAVGGMAAGLGLAWLARRASPGKLFGWGALAFGVLAAVIWNSPLVTTSFGLYVVLFVVVGAPIVVLNAGLMSVVQLAIPPERTGRAMAGLFAGEAVFQVAGMVGAGAVAAYTGPAVLLNAQAVFGVAGGLIILFGLRARTGYR</sequence>
<keyword evidence="4 7" id="KW-0812">Transmembrane</keyword>
<dbReference type="Pfam" id="PF05977">
    <property type="entry name" value="MFS_3"/>
    <property type="match status" value="1"/>
</dbReference>
<dbReference type="InterPro" id="IPR036259">
    <property type="entry name" value="MFS_trans_sf"/>
</dbReference>
<dbReference type="RefSeq" id="WP_378264322.1">
    <property type="nucleotide sequence ID" value="NZ_JBHUKR010000006.1"/>
</dbReference>
<feature type="transmembrane region" description="Helical" evidence="7">
    <location>
        <begin position="12"/>
        <end position="35"/>
    </location>
</feature>
<dbReference type="PANTHER" id="PTHR23513">
    <property type="entry name" value="INTEGRAL MEMBRANE EFFLUX PROTEIN-RELATED"/>
    <property type="match status" value="1"/>
</dbReference>
<evidence type="ECO:0000256" key="5">
    <source>
        <dbReference type="ARBA" id="ARBA00022989"/>
    </source>
</evidence>
<feature type="transmembrane region" description="Helical" evidence="7">
    <location>
        <begin position="309"/>
        <end position="334"/>
    </location>
</feature>
<evidence type="ECO:0000256" key="4">
    <source>
        <dbReference type="ARBA" id="ARBA00022692"/>
    </source>
</evidence>
<feature type="transmembrane region" description="Helical" evidence="7">
    <location>
        <begin position="41"/>
        <end position="62"/>
    </location>
</feature>
<dbReference type="Gene3D" id="1.20.1250.20">
    <property type="entry name" value="MFS general substrate transporter like domains"/>
    <property type="match status" value="1"/>
</dbReference>
<evidence type="ECO:0000313" key="8">
    <source>
        <dbReference type="EMBL" id="MFD2417012.1"/>
    </source>
</evidence>
<keyword evidence="6 7" id="KW-0472">Membrane</keyword>
<gene>
    <name evidence="8" type="ORF">ACFSXZ_11835</name>
</gene>
<dbReference type="PANTHER" id="PTHR23513:SF6">
    <property type="entry name" value="MAJOR FACILITATOR SUPERFAMILY ASSOCIATED DOMAIN-CONTAINING PROTEIN"/>
    <property type="match status" value="1"/>
</dbReference>
<feature type="transmembrane region" description="Helical" evidence="7">
    <location>
        <begin position="220"/>
        <end position="243"/>
    </location>
</feature>
<evidence type="ECO:0000256" key="3">
    <source>
        <dbReference type="ARBA" id="ARBA00022475"/>
    </source>
</evidence>
<evidence type="ECO:0000256" key="2">
    <source>
        <dbReference type="ARBA" id="ARBA00022448"/>
    </source>
</evidence>
<evidence type="ECO:0000256" key="7">
    <source>
        <dbReference type="SAM" id="Phobius"/>
    </source>
</evidence>
<evidence type="ECO:0000256" key="1">
    <source>
        <dbReference type="ARBA" id="ARBA00004651"/>
    </source>
</evidence>
<proteinExistence type="predicted"/>
<dbReference type="Proteomes" id="UP001597417">
    <property type="component" value="Unassembled WGS sequence"/>
</dbReference>
<keyword evidence="9" id="KW-1185">Reference proteome</keyword>
<keyword evidence="3" id="KW-1003">Cell membrane</keyword>
<dbReference type="EMBL" id="JBHUKR010000006">
    <property type="protein sequence ID" value="MFD2417012.1"/>
    <property type="molecule type" value="Genomic_DNA"/>
</dbReference>
<evidence type="ECO:0000313" key="9">
    <source>
        <dbReference type="Proteomes" id="UP001597417"/>
    </source>
</evidence>
<reference evidence="9" key="1">
    <citation type="journal article" date="2019" name="Int. J. Syst. Evol. Microbiol.">
        <title>The Global Catalogue of Microorganisms (GCM) 10K type strain sequencing project: providing services to taxonomists for standard genome sequencing and annotation.</title>
        <authorList>
            <consortium name="The Broad Institute Genomics Platform"/>
            <consortium name="The Broad Institute Genome Sequencing Center for Infectious Disease"/>
            <person name="Wu L."/>
            <person name="Ma J."/>
        </authorList>
    </citation>
    <scope>NUCLEOTIDE SEQUENCE [LARGE SCALE GENOMIC DNA]</scope>
    <source>
        <strain evidence="9">CGMCC 4.7645</strain>
    </source>
</reference>
<keyword evidence="2" id="KW-0813">Transport</keyword>
<feature type="transmembrane region" description="Helical" evidence="7">
    <location>
        <begin position="376"/>
        <end position="396"/>
    </location>
</feature>
<feature type="transmembrane region" description="Helical" evidence="7">
    <location>
        <begin position="255"/>
        <end position="275"/>
    </location>
</feature>